<evidence type="ECO:0000313" key="2">
    <source>
        <dbReference type="EMBL" id="SFU27661.1"/>
    </source>
</evidence>
<dbReference type="AlphaFoldDB" id="A0A1I7EUR2"/>
<dbReference type="STRING" id="1224947.SAMN05216480_101251"/>
<sequence>MKNFILLMFMATLINNIQAQETKPIIIGHRGAMGYELENTIPSIKKALELNVDMIEIDVYKIATGEIVVFHDDTVDRLSNSTGSIEDFSFTVLREIALKDSLQIPTLEEVINTIDKKCKLNIELKGANTATDTYRIIQDCIQLKNWEKSDFIISSFRWDELEKMRSLDENIAIAILLEGDPLEGIVIAQELKAIAINPAFKNLTSENVAKIKSLHFKIFPWTVNSLENIHAMINFKVDGIITNYPDRVAEALK</sequence>
<dbReference type="PANTHER" id="PTHR46211:SF14">
    <property type="entry name" value="GLYCEROPHOSPHODIESTER PHOSPHODIESTERASE"/>
    <property type="match status" value="1"/>
</dbReference>
<dbReference type="Proteomes" id="UP000199138">
    <property type="component" value="Unassembled WGS sequence"/>
</dbReference>
<proteinExistence type="predicted"/>
<organism evidence="2 3">
    <name type="scientific">Pustulibacterium marinum</name>
    <dbReference type="NCBI Taxonomy" id="1224947"/>
    <lineage>
        <taxon>Bacteria</taxon>
        <taxon>Pseudomonadati</taxon>
        <taxon>Bacteroidota</taxon>
        <taxon>Flavobacteriia</taxon>
        <taxon>Flavobacteriales</taxon>
        <taxon>Flavobacteriaceae</taxon>
        <taxon>Pustulibacterium</taxon>
    </lineage>
</organism>
<dbReference type="InterPro" id="IPR030395">
    <property type="entry name" value="GP_PDE_dom"/>
</dbReference>
<feature type="domain" description="GP-PDE" evidence="1">
    <location>
        <begin position="24"/>
        <end position="252"/>
    </location>
</feature>
<accession>A0A1I7EUR2</accession>
<dbReference type="RefSeq" id="WP_245766502.1">
    <property type="nucleotide sequence ID" value="NZ_FPBK01000001.1"/>
</dbReference>
<dbReference type="Gene3D" id="3.20.20.190">
    <property type="entry name" value="Phosphatidylinositol (PI) phosphodiesterase"/>
    <property type="match status" value="1"/>
</dbReference>
<reference evidence="2 3" key="1">
    <citation type="submission" date="2016-10" db="EMBL/GenBank/DDBJ databases">
        <authorList>
            <person name="de Groot N.N."/>
        </authorList>
    </citation>
    <scope>NUCLEOTIDE SEQUENCE [LARGE SCALE GENOMIC DNA]</scope>
    <source>
        <strain evidence="2 3">CGMCC 1.12333</strain>
    </source>
</reference>
<dbReference type="GO" id="GO:0006629">
    <property type="term" value="P:lipid metabolic process"/>
    <property type="evidence" value="ECO:0007669"/>
    <property type="project" value="InterPro"/>
</dbReference>
<dbReference type="InterPro" id="IPR017946">
    <property type="entry name" value="PLC-like_Pdiesterase_TIM-brl"/>
</dbReference>
<gene>
    <name evidence="2" type="ORF">SAMN05216480_101251</name>
</gene>
<dbReference type="EMBL" id="FPBK01000001">
    <property type="protein sequence ID" value="SFU27661.1"/>
    <property type="molecule type" value="Genomic_DNA"/>
</dbReference>
<evidence type="ECO:0000313" key="3">
    <source>
        <dbReference type="Proteomes" id="UP000199138"/>
    </source>
</evidence>
<evidence type="ECO:0000259" key="1">
    <source>
        <dbReference type="PROSITE" id="PS51704"/>
    </source>
</evidence>
<dbReference type="SUPFAM" id="SSF51695">
    <property type="entry name" value="PLC-like phosphodiesterases"/>
    <property type="match status" value="1"/>
</dbReference>
<dbReference type="GO" id="GO:0008081">
    <property type="term" value="F:phosphoric diester hydrolase activity"/>
    <property type="evidence" value="ECO:0007669"/>
    <property type="project" value="InterPro"/>
</dbReference>
<protein>
    <submittedName>
        <fullName evidence="2">Glycerophosphoryl diester phosphodiesterase</fullName>
    </submittedName>
</protein>
<keyword evidence="3" id="KW-1185">Reference proteome</keyword>
<dbReference type="Pfam" id="PF03009">
    <property type="entry name" value="GDPD"/>
    <property type="match status" value="1"/>
</dbReference>
<dbReference type="PROSITE" id="PS51704">
    <property type="entry name" value="GP_PDE"/>
    <property type="match status" value="1"/>
</dbReference>
<dbReference type="PANTHER" id="PTHR46211">
    <property type="entry name" value="GLYCEROPHOSPHORYL DIESTER PHOSPHODIESTERASE"/>
    <property type="match status" value="1"/>
</dbReference>
<name>A0A1I7EUR2_9FLAO</name>